<dbReference type="WBParaSite" id="Pan_g5457.t1">
    <property type="protein sequence ID" value="Pan_g5457.t1"/>
    <property type="gene ID" value="Pan_g5457"/>
</dbReference>
<feature type="compositionally biased region" description="Basic and acidic residues" evidence="1">
    <location>
        <begin position="134"/>
        <end position="145"/>
    </location>
</feature>
<feature type="region of interest" description="Disordered" evidence="1">
    <location>
        <begin position="134"/>
        <end position="160"/>
    </location>
</feature>
<evidence type="ECO:0000313" key="3">
    <source>
        <dbReference type="WBParaSite" id="Pan_g5457.t1"/>
    </source>
</evidence>
<protein>
    <submittedName>
        <fullName evidence="3">Uncharacterized protein</fullName>
    </submittedName>
</protein>
<accession>A0A7E4ZZY2</accession>
<dbReference type="Proteomes" id="UP000492821">
    <property type="component" value="Unassembled WGS sequence"/>
</dbReference>
<organism evidence="2 3">
    <name type="scientific">Panagrellus redivivus</name>
    <name type="common">Microworm</name>
    <dbReference type="NCBI Taxonomy" id="6233"/>
    <lineage>
        <taxon>Eukaryota</taxon>
        <taxon>Metazoa</taxon>
        <taxon>Ecdysozoa</taxon>
        <taxon>Nematoda</taxon>
        <taxon>Chromadorea</taxon>
        <taxon>Rhabditida</taxon>
        <taxon>Tylenchina</taxon>
        <taxon>Panagrolaimomorpha</taxon>
        <taxon>Panagrolaimoidea</taxon>
        <taxon>Panagrolaimidae</taxon>
        <taxon>Panagrellus</taxon>
    </lineage>
</organism>
<name>A0A7E4ZZY2_PANRE</name>
<reference evidence="2" key="1">
    <citation type="journal article" date="2013" name="Genetics">
        <title>The draft genome and transcriptome of Panagrellus redivivus are shaped by the harsh demands of a free-living lifestyle.</title>
        <authorList>
            <person name="Srinivasan J."/>
            <person name="Dillman A.R."/>
            <person name="Macchietto M.G."/>
            <person name="Heikkinen L."/>
            <person name="Lakso M."/>
            <person name="Fracchia K.M."/>
            <person name="Antoshechkin I."/>
            <person name="Mortazavi A."/>
            <person name="Wong G."/>
            <person name="Sternberg P.W."/>
        </authorList>
    </citation>
    <scope>NUCLEOTIDE SEQUENCE [LARGE SCALE GENOMIC DNA]</scope>
    <source>
        <strain evidence="2">MT8872</strain>
    </source>
</reference>
<reference evidence="3" key="2">
    <citation type="submission" date="2020-10" db="UniProtKB">
        <authorList>
            <consortium name="WormBaseParasite"/>
        </authorList>
    </citation>
    <scope>IDENTIFICATION</scope>
</reference>
<evidence type="ECO:0000256" key="1">
    <source>
        <dbReference type="SAM" id="MobiDB-lite"/>
    </source>
</evidence>
<evidence type="ECO:0000313" key="2">
    <source>
        <dbReference type="Proteomes" id="UP000492821"/>
    </source>
</evidence>
<proteinExistence type="predicted"/>
<dbReference type="AlphaFoldDB" id="A0A7E4ZZY2"/>
<keyword evidence="2" id="KW-1185">Reference proteome</keyword>
<sequence length="242" mass="26542">MSEFTKAQTRNDRSSRNEFCANNIGNTTIIKLYNKKWSELQKPDHNMNGKVAGIGISESEKSIEKGCKPIGVSQISGQIRDKPGKEAEDKFGILIGKNPAKKELNGSKTCYRAWVTSWNTKGKEITGISWGKGGDKDVKKSKLDRASLSQPAAPARLRPYSASRRHSASVSTDTLCCCVHCVLIAAAACPPRATQSIYPHANQRRCSCHARHVIDKESVIGAIENVREPNRLEKVVIASHVS</sequence>